<proteinExistence type="predicted"/>
<accession>A0A7X0MUG7</accession>
<feature type="domain" description="Amine oxidase" evidence="1">
    <location>
        <begin position="104"/>
        <end position="321"/>
    </location>
</feature>
<dbReference type="Gene3D" id="3.50.50.60">
    <property type="entry name" value="FAD/NAD(P)-binding domain"/>
    <property type="match status" value="1"/>
</dbReference>
<dbReference type="PANTHER" id="PTHR16128:SF5">
    <property type="entry name" value="FAD_NAD(P)-BINDING OXIDOREDUCTASE FAMILY PROTEIN"/>
    <property type="match status" value="1"/>
</dbReference>
<dbReference type="InterPro" id="IPR036188">
    <property type="entry name" value="FAD/NAD-bd_sf"/>
</dbReference>
<comment type="caution">
    <text evidence="2">The sequence shown here is derived from an EMBL/GenBank/DDBJ whole genome shotgun (WGS) entry which is preliminary data.</text>
</comment>
<sequence>MTRIAIIGAGFSGLSLATLLKDKADITVFEKARGIGGRLSTRRGEPYAFDHGAQYFTAREEAFQEFLRPLLMKGLVRRWDAKYARYDSNRKISFTDWKLDEPRYVGTPGMNSPLKELAKQHHVRLNCRVTKIERDSDWQLFDQEGNNLGQFDWVISTAPTPQTGALFPDTFQYISEICHAEMYPCFALMLGFEEALGWDFDAAHIDNSDLSWLAINSSKPQRPSKQTLVAHSSIGFAAEYAERRHEEVIRKLCLEIERVTGCYVGHSQHTALHFWRYANSDRSIQYDSLIDQNLRLAACGDWCNGGRVEGAFMSAHRLAEHLESLIQ</sequence>
<gene>
    <name evidence="2" type="ORF">HNR48_000283</name>
</gene>
<dbReference type="AlphaFoldDB" id="A0A7X0MUG7"/>
<keyword evidence="3" id="KW-1185">Reference proteome</keyword>
<dbReference type="Pfam" id="PF01593">
    <property type="entry name" value="Amino_oxidase"/>
    <property type="match status" value="1"/>
</dbReference>
<name>A0A7X0MUG7_9GAMM</name>
<dbReference type="SUPFAM" id="SSF51905">
    <property type="entry name" value="FAD/NAD(P)-binding domain"/>
    <property type="match status" value="1"/>
</dbReference>
<organism evidence="2 3">
    <name type="scientific">Pseudoteredinibacter isoporae</name>
    <dbReference type="NCBI Taxonomy" id="570281"/>
    <lineage>
        <taxon>Bacteria</taxon>
        <taxon>Pseudomonadati</taxon>
        <taxon>Pseudomonadota</taxon>
        <taxon>Gammaproteobacteria</taxon>
        <taxon>Cellvibrionales</taxon>
        <taxon>Cellvibrionaceae</taxon>
        <taxon>Pseudoteredinibacter</taxon>
    </lineage>
</organism>
<reference evidence="2 3" key="1">
    <citation type="submission" date="2020-08" db="EMBL/GenBank/DDBJ databases">
        <title>Genomic Encyclopedia of Type Strains, Phase IV (KMG-IV): sequencing the most valuable type-strain genomes for metagenomic binning, comparative biology and taxonomic classification.</title>
        <authorList>
            <person name="Goeker M."/>
        </authorList>
    </citation>
    <scope>NUCLEOTIDE SEQUENCE [LARGE SCALE GENOMIC DNA]</scope>
    <source>
        <strain evidence="2 3">DSM 22368</strain>
    </source>
</reference>
<dbReference type="InterPro" id="IPR002937">
    <property type="entry name" value="Amino_oxidase"/>
</dbReference>
<dbReference type="EMBL" id="JACHHT010000001">
    <property type="protein sequence ID" value="MBB6520005.1"/>
    <property type="molecule type" value="Genomic_DNA"/>
</dbReference>
<protein>
    <recommendedName>
        <fullName evidence="1">Amine oxidase domain-containing protein</fullName>
    </recommendedName>
</protein>
<dbReference type="InParanoid" id="A0A7X0MUG7"/>
<dbReference type="PANTHER" id="PTHR16128">
    <property type="entry name" value="FAD/NAD(P)-BINDING OXIDOREDUCTASE FAMILY PROTEIN"/>
    <property type="match status" value="1"/>
</dbReference>
<dbReference type="GO" id="GO:0016491">
    <property type="term" value="F:oxidoreductase activity"/>
    <property type="evidence" value="ECO:0007669"/>
    <property type="project" value="InterPro"/>
</dbReference>
<dbReference type="Pfam" id="PF13450">
    <property type="entry name" value="NAD_binding_8"/>
    <property type="match status" value="1"/>
</dbReference>
<dbReference type="RefSeq" id="WP_166852558.1">
    <property type="nucleotide sequence ID" value="NZ_JAAONY010000001.1"/>
</dbReference>
<evidence type="ECO:0000313" key="3">
    <source>
        <dbReference type="Proteomes" id="UP000528457"/>
    </source>
</evidence>
<evidence type="ECO:0000313" key="2">
    <source>
        <dbReference type="EMBL" id="MBB6520005.1"/>
    </source>
</evidence>
<dbReference type="Gene3D" id="3.90.660.10">
    <property type="match status" value="1"/>
</dbReference>
<evidence type="ECO:0000259" key="1">
    <source>
        <dbReference type="Pfam" id="PF01593"/>
    </source>
</evidence>
<dbReference type="Proteomes" id="UP000528457">
    <property type="component" value="Unassembled WGS sequence"/>
</dbReference>